<reference evidence="9 10" key="1">
    <citation type="journal article" date="2019" name="BMC Genomics">
        <title>New insights from Opisthorchis felineus genome: update on genomics of the epidemiologically important liver flukes.</title>
        <authorList>
            <person name="Ershov N.I."/>
            <person name="Mordvinov V.A."/>
            <person name="Prokhortchouk E.B."/>
            <person name="Pakharukova M.Y."/>
            <person name="Gunbin K.V."/>
            <person name="Ustyantsev K."/>
            <person name="Genaev M.A."/>
            <person name="Blinov A.G."/>
            <person name="Mazur A."/>
            <person name="Boulygina E."/>
            <person name="Tsygankova S."/>
            <person name="Khrameeva E."/>
            <person name="Chekanov N."/>
            <person name="Fan G."/>
            <person name="Xiao A."/>
            <person name="Zhang H."/>
            <person name="Xu X."/>
            <person name="Yang H."/>
            <person name="Solovyev V."/>
            <person name="Lee S.M."/>
            <person name="Liu X."/>
            <person name="Afonnikov D.A."/>
            <person name="Skryabin K.G."/>
        </authorList>
    </citation>
    <scope>NUCLEOTIDE SEQUENCE [LARGE SCALE GENOMIC DNA]</scope>
    <source>
        <strain evidence="9">AK-0245</strain>
        <tissue evidence="9">Whole organism</tissue>
    </source>
</reference>
<dbReference type="OrthoDB" id="69711at2759"/>
<keyword evidence="10" id="KW-1185">Reference proteome</keyword>
<accession>A0A4S2M849</accession>
<keyword evidence="3" id="KW-0963">Cytoplasm</keyword>
<evidence type="ECO:0000256" key="6">
    <source>
        <dbReference type="ARBA" id="ARBA00023212"/>
    </source>
</evidence>
<dbReference type="Pfam" id="PF21033">
    <property type="entry name" value="RMD1-3"/>
    <property type="match status" value="1"/>
</dbReference>
<evidence type="ECO:0000256" key="2">
    <source>
        <dbReference type="ARBA" id="ARBA00011375"/>
    </source>
</evidence>
<evidence type="ECO:0000256" key="1">
    <source>
        <dbReference type="ARBA" id="ARBA00004245"/>
    </source>
</evidence>
<evidence type="ECO:0000256" key="7">
    <source>
        <dbReference type="ARBA" id="ARBA00039966"/>
    </source>
</evidence>
<dbReference type="GO" id="GO:0008017">
    <property type="term" value="F:microtubule binding"/>
    <property type="evidence" value="ECO:0007669"/>
    <property type="project" value="TreeGrafter"/>
</dbReference>
<dbReference type="SUPFAM" id="SSF48452">
    <property type="entry name" value="TPR-like"/>
    <property type="match status" value="2"/>
</dbReference>
<dbReference type="GO" id="GO:0005737">
    <property type="term" value="C:cytoplasm"/>
    <property type="evidence" value="ECO:0007669"/>
    <property type="project" value="TreeGrafter"/>
</dbReference>
<comment type="subunit">
    <text evidence="2">Interacts with microtubules.</text>
</comment>
<evidence type="ECO:0000256" key="8">
    <source>
        <dbReference type="ARBA" id="ARBA00041958"/>
    </source>
</evidence>
<dbReference type="AlphaFoldDB" id="A0A4S2M849"/>
<dbReference type="STRING" id="147828.A0A4S2M849"/>
<evidence type="ECO:0000256" key="4">
    <source>
        <dbReference type="ARBA" id="ARBA00022737"/>
    </source>
</evidence>
<dbReference type="PANTHER" id="PTHR16056">
    <property type="entry name" value="REGULATOR OF MICROTUBULE DYNAMICS PROTEIN"/>
    <property type="match status" value="1"/>
</dbReference>
<dbReference type="Gene3D" id="1.25.40.10">
    <property type="entry name" value="Tetratricopeptide repeat domain"/>
    <property type="match status" value="1"/>
</dbReference>
<keyword evidence="4" id="KW-0677">Repeat</keyword>
<dbReference type="PANTHER" id="PTHR16056:SF16">
    <property type="entry name" value="REGULATOR OF MICROTUBULE DYNAMICS PROTEIN 1"/>
    <property type="match status" value="1"/>
</dbReference>
<dbReference type="GO" id="GO:0097431">
    <property type="term" value="C:mitotic spindle pole"/>
    <property type="evidence" value="ECO:0007669"/>
    <property type="project" value="TreeGrafter"/>
</dbReference>
<proteinExistence type="predicted"/>
<evidence type="ECO:0000313" key="10">
    <source>
        <dbReference type="Proteomes" id="UP000308267"/>
    </source>
</evidence>
<gene>
    <name evidence="9" type="ORF">CRM22_001995</name>
</gene>
<evidence type="ECO:0000256" key="5">
    <source>
        <dbReference type="ARBA" id="ARBA00022803"/>
    </source>
</evidence>
<dbReference type="Proteomes" id="UP000308267">
    <property type="component" value="Unassembled WGS sequence"/>
</dbReference>
<organism evidence="9 10">
    <name type="scientific">Opisthorchis felineus</name>
    <dbReference type="NCBI Taxonomy" id="147828"/>
    <lineage>
        <taxon>Eukaryota</taxon>
        <taxon>Metazoa</taxon>
        <taxon>Spiralia</taxon>
        <taxon>Lophotrochozoa</taxon>
        <taxon>Platyhelminthes</taxon>
        <taxon>Trematoda</taxon>
        <taxon>Digenea</taxon>
        <taxon>Opisthorchiida</taxon>
        <taxon>Opisthorchiata</taxon>
        <taxon>Opisthorchiidae</taxon>
        <taxon>Opisthorchis</taxon>
    </lineage>
</organism>
<sequence length="235" mass="27266">MTDSISTIIEEVDKLNDNQQNKQAYDRLKNAIDGGIKGTELYWRLARACRGMGLLPETKDLQERKDYFEEGMRAAKAGVAINDNDPKCNSWYAICLSYRSKSEGVDQRIKNSYIMRDHWLKALRVEPTDFATLHSLGVWCYTVTSLPWIKRQLARVFFTTPPESTYEESLRYLLESEKYSPQFCADNAFHIAKCYAALKQNDKAKIYYQKVLDCQDNDQETMEAKREAEVLIKKL</sequence>
<dbReference type="InterPro" id="IPR049039">
    <property type="entry name" value="RMD1-3_a_helical_rpt"/>
</dbReference>
<name>A0A4S2M849_OPIFE</name>
<comment type="caution">
    <text evidence="9">The sequence shown here is derived from an EMBL/GenBank/DDBJ whole genome shotgun (WGS) entry which is preliminary data.</text>
</comment>
<evidence type="ECO:0000313" key="9">
    <source>
        <dbReference type="EMBL" id="TGZ72602.1"/>
    </source>
</evidence>
<dbReference type="InterPro" id="IPR011990">
    <property type="entry name" value="TPR-like_helical_dom_sf"/>
</dbReference>
<dbReference type="GO" id="GO:0005876">
    <property type="term" value="C:spindle microtubule"/>
    <property type="evidence" value="ECO:0007669"/>
    <property type="project" value="TreeGrafter"/>
</dbReference>
<protein>
    <recommendedName>
        <fullName evidence="7">Regulator of microtubule dynamics protein 1</fullName>
    </recommendedName>
    <alternativeName>
        <fullName evidence="8">Protein FAM82B</fullName>
    </alternativeName>
</protein>
<keyword evidence="6" id="KW-0206">Cytoskeleton</keyword>
<comment type="subcellular location">
    <subcellularLocation>
        <location evidence="1">Cytoplasm</location>
        <location evidence="1">Cytoskeleton</location>
    </subcellularLocation>
</comment>
<keyword evidence="5" id="KW-0802">TPR repeat</keyword>
<evidence type="ECO:0000256" key="3">
    <source>
        <dbReference type="ARBA" id="ARBA00022490"/>
    </source>
</evidence>
<dbReference type="EMBL" id="SJOL01003531">
    <property type="protein sequence ID" value="TGZ72602.1"/>
    <property type="molecule type" value="Genomic_DNA"/>
</dbReference>